<evidence type="ECO:0000256" key="1">
    <source>
        <dbReference type="SAM" id="MobiDB-lite"/>
    </source>
</evidence>
<proteinExistence type="predicted"/>
<keyword evidence="3" id="KW-1185">Reference proteome</keyword>
<evidence type="ECO:0000313" key="2">
    <source>
        <dbReference type="EMBL" id="KAF7270107.1"/>
    </source>
</evidence>
<protein>
    <submittedName>
        <fullName evidence="2">Uncharacterized protein</fullName>
    </submittedName>
</protein>
<name>A0A834HWJ3_RHYFE</name>
<evidence type="ECO:0000313" key="3">
    <source>
        <dbReference type="Proteomes" id="UP000625711"/>
    </source>
</evidence>
<feature type="region of interest" description="Disordered" evidence="1">
    <location>
        <begin position="35"/>
        <end position="98"/>
    </location>
</feature>
<comment type="caution">
    <text evidence="2">The sequence shown here is derived from an EMBL/GenBank/DDBJ whole genome shotgun (WGS) entry which is preliminary data.</text>
</comment>
<accession>A0A834HWJ3</accession>
<feature type="compositionally biased region" description="Polar residues" evidence="1">
    <location>
        <begin position="41"/>
        <end position="54"/>
    </location>
</feature>
<sequence>MWSKTGGGEKETTTIDLDRLSYAAMSQIPRYLGPGLRRWPSPNQSSLPNANGTHSVHVRHRLGQNQPPTPRPYTHIDLRRPPRPPAVRSIRQRDVEAA</sequence>
<dbReference type="Proteomes" id="UP000625711">
    <property type="component" value="Unassembled WGS sequence"/>
</dbReference>
<dbReference type="EMBL" id="JAACXV010014136">
    <property type="protein sequence ID" value="KAF7270107.1"/>
    <property type="molecule type" value="Genomic_DNA"/>
</dbReference>
<reference evidence="2" key="1">
    <citation type="submission" date="2020-08" db="EMBL/GenBank/DDBJ databases">
        <title>Genome sequencing and assembly of the red palm weevil Rhynchophorus ferrugineus.</title>
        <authorList>
            <person name="Dias G.B."/>
            <person name="Bergman C.M."/>
            <person name="Manee M."/>
        </authorList>
    </citation>
    <scope>NUCLEOTIDE SEQUENCE</scope>
    <source>
        <strain evidence="2">AA-2017</strain>
        <tissue evidence="2">Whole larva</tissue>
    </source>
</reference>
<gene>
    <name evidence="2" type="ORF">GWI33_016907</name>
</gene>
<organism evidence="2 3">
    <name type="scientific">Rhynchophorus ferrugineus</name>
    <name type="common">Red palm weevil</name>
    <name type="synonym">Curculio ferrugineus</name>
    <dbReference type="NCBI Taxonomy" id="354439"/>
    <lineage>
        <taxon>Eukaryota</taxon>
        <taxon>Metazoa</taxon>
        <taxon>Ecdysozoa</taxon>
        <taxon>Arthropoda</taxon>
        <taxon>Hexapoda</taxon>
        <taxon>Insecta</taxon>
        <taxon>Pterygota</taxon>
        <taxon>Neoptera</taxon>
        <taxon>Endopterygota</taxon>
        <taxon>Coleoptera</taxon>
        <taxon>Polyphaga</taxon>
        <taxon>Cucujiformia</taxon>
        <taxon>Curculionidae</taxon>
        <taxon>Dryophthorinae</taxon>
        <taxon>Rhynchophorus</taxon>
    </lineage>
</organism>
<dbReference type="AlphaFoldDB" id="A0A834HWJ3"/>